<protein>
    <submittedName>
        <fullName evidence="4">Prephenate dehydrogenase</fullName>
        <ecNumber evidence="4">1.3.1.12</ecNumber>
    </submittedName>
</protein>
<dbReference type="GO" id="GO:0070403">
    <property type="term" value="F:NAD+ binding"/>
    <property type="evidence" value="ECO:0007669"/>
    <property type="project" value="InterPro"/>
</dbReference>
<dbReference type="InterPro" id="IPR003099">
    <property type="entry name" value="Prephen_DH"/>
</dbReference>
<dbReference type="AlphaFoldDB" id="A0A4U2YMJ7"/>
<proteinExistence type="inferred from homology"/>
<sequence length="368" mass="38372">MSDASPETPETPTPRLVGPVEVIGTGLLGTSVGLACRRAGLEVLLSDVLPEHVRTASGLGAGRARQAGDQPQVVVVAVPPDHLGQVISDVLTATAGTDTVVTDVGSVKSGPLAAVSSHPEVARYVGGHPMAGSERSGPLAGHEALFEGRPWAITPHLDADVEAVETVEELVKATGAVPVWLTPHEHDRAVARTSHVPHLMAALTAGRLATAPPNHLALSGQGVRDVTRVAEGEPTLYGQIVSANSEAVLDLLGEVRHQLDQVISAIRTGDRATLEGVLALGAAGTRAIPGKHGRPARPMRSVWVSVPDTAGQLAKLLAHAVESEVNVEDIRIDHDPARPVGLVELVVDEAHAEHLLDSLESRGWTTHR</sequence>
<dbReference type="OrthoDB" id="9802008at2"/>
<dbReference type="GO" id="GO:0004665">
    <property type="term" value="F:prephenate dehydrogenase (NADP+) activity"/>
    <property type="evidence" value="ECO:0007669"/>
    <property type="project" value="InterPro"/>
</dbReference>
<dbReference type="GO" id="GO:0008977">
    <property type="term" value="F:prephenate dehydrogenase (NAD+) activity"/>
    <property type="evidence" value="ECO:0007669"/>
    <property type="project" value="UniProtKB-EC"/>
</dbReference>
<dbReference type="Pfam" id="PF20463">
    <property type="entry name" value="PDH_C"/>
    <property type="match status" value="1"/>
</dbReference>
<name>A0A4U2YMJ7_9ACTN</name>
<dbReference type="InterPro" id="IPR008927">
    <property type="entry name" value="6-PGluconate_DH-like_C_sf"/>
</dbReference>
<comment type="caution">
    <text evidence="4">The sequence shown here is derived from an EMBL/GenBank/DDBJ whole genome shotgun (WGS) entry which is preliminary data.</text>
</comment>
<organism evidence="4 5">
    <name type="scientific">Nocardioides jishulii</name>
    <dbReference type="NCBI Taxonomy" id="2575440"/>
    <lineage>
        <taxon>Bacteria</taxon>
        <taxon>Bacillati</taxon>
        <taxon>Actinomycetota</taxon>
        <taxon>Actinomycetes</taxon>
        <taxon>Propionibacteriales</taxon>
        <taxon>Nocardioidaceae</taxon>
        <taxon>Nocardioides</taxon>
    </lineage>
</organism>
<comment type="similarity">
    <text evidence="1">Belongs to the prephenate/arogenate dehydrogenase family.</text>
</comment>
<dbReference type="PROSITE" id="PS51176">
    <property type="entry name" value="PDH_ADH"/>
    <property type="match status" value="1"/>
</dbReference>
<dbReference type="Gene3D" id="1.10.3660.10">
    <property type="entry name" value="6-phosphogluconate dehydrogenase C-terminal like domain"/>
    <property type="match status" value="1"/>
</dbReference>
<keyword evidence="2 4" id="KW-0560">Oxidoreductase</keyword>
<dbReference type="InterPro" id="IPR050812">
    <property type="entry name" value="Preph/Arog_dehydrog"/>
</dbReference>
<gene>
    <name evidence="4" type="ORF">FC770_06995</name>
</gene>
<dbReference type="PANTHER" id="PTHR21363">
    <property type="entry name" value="PREPHENATE DEHYDROGENASE"/>
    <property type="match status" value="1"/>
</dbReference>
<dbReference type="NCBIfam" id="NF005112">
    <property type="entry name" value="PRK06545.2-4"/>
    <property type="match status" value="1"/>
</dbReference>
<dbReference type="Proteomes" id="UP000307808">
    <property type="component" value="Unassembled WGS sequence"/>
</dbReference>
<dbReference type="SUPFAM" id="SSF51735">
    <property type="entry name" value="NAD(P)-binding Rossmann-fold domains"/>
    <property type="match status" value="1"/>
</dbReference>
<dbReference type="NCBIfam" id="NF005111">
    <property type="entry name" value="PRK06545.2-3"/>
    <property type="match status" value="1"/>
</dbReference>
<dbReference type="PANTHER" id="PTHR21363:SF0">
    <property type="entry name" value="PREPHENATE DEHYDROGENASE [NADP(+)]"/>
    <property type="match status" value="1"/>
</dbReference>
<dbReference type="InterPro" id="IPR036291">
    <property type="entry name" value="NAD(P)-bd_dom_sf"/>
</dbReference>
<dbReference type="SUPFAM" id="SSF48179">
    <property type="entry name" value="6-phosphogluconate dehydrogenase C-terminal domain-like"/>
    <property type="match status" value="1"/>
</dbReference>
<dbReference type="InterPro" id="IPR046826">
    <property type="entry name" value="PDH_N"/>
</dbReference>
<dbReference type="RefSeq" id="WP_137065429.1">
    <property type="nucleotide sequence ID" value="NZ_CP040748.1"/>
</dbReference>
<dbReference type="GO" id="GO:0006571">
    <property type="term" value="P:tyrosine biosynthetic process"/>
    <property type="evidence" value="ECO:0007669"/>
    <property type="project" value="InterPro"/>
</dbReference>
<accession>A0A4U2YMJ7</accession>
<dbReference type="EMBL" id="SZPY01000002">
    <property type="protein sequence ID" value="TKI62160.1"/>
    <property type="molecule type" value="Genomic_DNA"/>
</dbReference>
<evidence type="ECO:0000313" key="5">
    <source>
        <dbReference type="Proteomes" id="UP000307808"/>
    </source>
</evidence>
<dbReference type="Pfam" id="PF02153">
    <property type="entry name" value="PDH_N"/>
    <property type="match status" value="1"/>
</dbReference>
<dbReference type="EC" id="1.3.1.12" evidence="4"/>
<keyword evidence="5" id="KW-1185">Reference proteome</keyword>
<feature type="domain" description="Prephenate/arogenate dehydrogenase" evidence="3">
    <location>
        <begin position="18"/>
        <end position="296"/>
    </location>
</feature>
<evidence type="ECO:0000313" key="4">
    <source>
        <dbReference type="EMBL" id="TKI62160.1"/>
    </source>
</evidence>
<evidence type="ECO:0000256" key="1">
    <source>
        <dbReference type="ARBA" id="ARBA00007964"/>
    </source>
</evidence>
<evidence type="ECO:0000256" key="2">
    <source>
        <dbReference type="ARBA" id="ARBA00023002"/>
    </source>
</evidence>
<dbReference type="Gene3D" id="3.40.50.720">
    <property type="entry name" value="NAD(P)-binding Rossmann-like Domain"/>
    <property type="match status" value="1"/>
</dbReference>
<evidence type="ECO:0000259" key="3">
    <source>
        <dbReference type="PROSITE" id="PS51176"/>
    </source>
</evidence>
<reference evidence="4 5" key="1">
    <citation type="submission" date="2019-04" db="EMBL/GenBank/DDBJ databases">
        <authorList>
            <person name="Dong K."/>
        </authorList>
    </citation>
    <scope>NUCLEOTIDE SEQUENCE [LARGE SCALE GENOMIC DNA]</scope>
    <source>
        <strain evidence="5">dk3543</strain>
    </source>
</reference>
<dbReference type="InterPro" id="IPR046825">
    <property type="entry name" value="PDH_C"/>
</dbReference>